<evidence type="ECO:0000256" key="5">
    <source>
        <dbReference type="ARBA" id="ARBA00022840"/>
    </source>
</evidence>
<comment type="subcellular location">
    <subcellularLocation>
        <location evidence="1">Cytoplasm</location>
    </subcellularLocation>
</comment>
<dbReference type="InterPro" id="IPR050637">
    <property type="entry name" value="NLRP_innate_immun_reg"/>
</dbReference>
<dbReference type="Gene3D" id="3.40.50.300">
    <property type="entry name" value="P-loop containing nucleotide triphosphate hydrolases"/>
    <property type="match status" value="1"/>
</dbReference>
<keyword evidence="6" id="KW-0832">Ubl conjugation</keyword>
<name>A0A8B9NV09_APTOW</name>
<dbReference type="GO" id="GO:0005737">
    <property type="term" value="C:cytoplasm"/>
    <property type="evidence" value="ECO:0007669"/>
    <property type="project" value="UniProtKB-SubCell"/>
</dbReference>
<organism evidence="9 10">
    <name type="scientific">Apteryx owenii</name>
    <name type="common">Little spotted kiwi</name>
    <dbReference type="NCBI Taxonomy" id="8824"/>
    <lineage>
        <taxon>Eukaryota</taxon>
        <taxon>Metazoa</taxon>
        <taxon>Chordata</taxon>
        <taxon>Craniata</taxon>
        <taxon>Vertebrata</taxon>
        <taxon>Euteleostomi</taxon>
        <taxon>Archelosauria</taxon>
        <taxon>Archosauria</taxon>
        <taxon>Dinosauria</taxon>
        <taxon>Saurischia</taxon>
        <taxon>Theropoda</taxon>
        <taxon>Coelurosauria</taxon>
        <taxon>Aves</taxon>
        <taxon>Palaeognathae</taxon>
        <taxon>Apterygiformes</taxon>
        <taxon>Apterygidae</taxon>
        <taxon>Apteryx</taxon>
    </lineage>
</organism>
<dbReference type="AlphaFoldDB" id="A0A8B9NV09"/>
<evidence type="ECO:0000256" key="6">
    <source>
        <dbReference type="ARBA" id="ARBA00022843"/>
    </source>
</evidence>
<evidence type="ECO:0000313" key="10">
    <source>
        <dbReference type="Proteomes" id="UP000694424"/>
    </source>
</evidence>
<keyword evidence="5" id="KW-0067">ATP-binding</keyword>
<sequence>GHGAMPGLVVPVGLCPALVSPRGHGAVAGLIVPVVLRYVELKVVSDCHFRKPIHQEHEVLEAAGELNEYRLHKKTKTELERITPDRLFCWCAWSHRVPVLVMVSRVAGVGKTTLVQKFVFDWARGRHYQKFTFVFFFKFRELSEEKISLESLICKNYLGLRDTLSRILQDPEKLLFIFDGLDERKSDLALSRSGSQGLCTKPRDVKPVGVIIASLLKQTLLKGCSVLLTSRPSKLASLEAGIFHRVASIVGFLSKERERYFTNFFRDDKTSREALAYVRDSQVLYTLCYNPSCCWITCTALQPCFTAVTRKLQPMPKTMTQLFDIRGILAHLGWLADYGLANRLLVFDDNYLQAFDVQNSPFLTAFLVENPKSWESCEVTYSFFHLTLQEFFSALVHYLDYQENNLKFVLDNARSCNEGNYEIFSRFLSGPSHPATRAPLERYLGKFSAEVTRHVIGWLSKIDYKKLQSAKEPKEKRKLINVFSLLFESRNSQLVFDMVGQDACMDFSELCLMPVDCTVLAYVLNCCNKIECLILDSCYIQDEGLEKLGSELHKIRELR</sequence>
<reference evidence="9" key="1">
    <citation type="submission" date="2025-08" db="UniProtKB">
        <authorList>
            <consortium name="Ensembl"/>
        </authorList>
    </citation>
    <scope>IDENTIFICATION</scope>
</reference>
<dbReference type="Ensembl" id="ENSAOWT00000003259.1">
    <property type="protein sequence ID" value="ENSAOWP00000002839.1"/>
    <property type="gene ID" value="ENSAOWG00000002043.1"/>
</dbReference>
<dbReference type="InterPro" id="IPR041267">
    <property type="entry name" value="NLRP_HD2"/>
</dbReference>
<dbReference type="GO" id="GO:0006954">
    <property type="term" value="P:inflammatory response"/>
    <property type="evidence" value="ECO:0007669"/>
    <property type="project" value="UniProtKB-KW"/>
</dbReference>
<dbReference type="GO" id="GO:0005524">
    <property type="term" value="F:ATP binding"/>
    <property type="evidence" value="ECO:0007669"/>
    <property type="project" value="UniProtKB-KW"/>
</dbReference>
<protein>
    <recommendedName>
        <fullName evidence="8">NACHT domain-containing protein</fullName>
    </recommendedName>
</protein>
<dbReference type="Pfam" id="PF05729">
    <property type="entry name" value="NACHT"/>
    <property type="match status" value="1"/>
</dbReference>
<evidence type="ECO:0000256" key="2">
    <source>
        <dbReference type="ARBA" id="ARBA00022490"/>
    </source>
</evidence>
<evidence type="ECO:0000313" key="9">
    <source>
        <dbReference type="Ensembl" id="ENSAOWP00000002839.1"/>
    </source>
</evidence>
<reference evidence="9" key="2">
    <citation type="submission" date="2025-09" db="UniProtKB">
        <authorList>
            <consortium name="Ensembl"/>
        </authorList>
    </citation>
    <scope>IDENTIFICATION</scope>
</reference>
<dbReference type="Proteomes" id="UP000694424">
    <property type="component" value="Unplaced"/>
</dbReference>
<evidence type="ECO:0000256" key="1">
    <source>
        <dbReference type="ARBA" id="ARBA00004496"/>
    </source>
</evidence>
<keyword evidence="10" id="KW-1185">Reference proteome</keyword>
<evidence type="ECO:0000256" key="4">
    <source>
        <dbReference type="ARBA" id="ARBA00022741"/>
    </source>
</evidence>
<keyword evidence="7" id="KW-0395">Inflammatory response</keyword>
<evidence type="ECO:0000256" key="7">
    <source>
        <dbReference type="ARBA" id="ARBA00023198"/>
    </source>
</evidence>
<dbReference type="InterPro" id="IPR007111">
    <property type="entry name" value="NACHT_NTPase"/>
</dbReference>
<dbReference type="SUPFAM" id="SSF52540">
    <property type="entry name" value="P-loop containing nucleoside triphosphate hydrolases"/>
    <property type="match status" value="1"/>
</dbReference>
<dbReference type="PANTHER" id="PTHR45690">
    <property type="entry name" value="NACHT, LRR AND PYD DOMAINS-CONTAINING PROTEIN 12"/>
    <property type="match status" value="1"/>
</dbReference>
<dbReference type="PANTHER" id="PTHR45690:SF19">
    <property type="entry name" value="NACHT, LRR AND PYD DOMAINS-CONTAINING PROTEIN 3"/>
    <property type="match status" value="1"/>
</dbReference>
<evidence type="ECO:0000256" key="3">
    <source>
        <dbReference type="ARBA" id="ARBA00022737"/>
    </source>
</evidence>
<dbReference type="SUPFAM" id="SSF52047">
    <property type="entry name" value="RNI-like"/>
    <property type="match status" value="1"/>
</dbReference>
<keyword evidence="3" id="KW-0677">Repeat</keyword>
<feature type="domain" description="NACHT" evidence="8">
    <location>
        <begin position="99"/>
        <end position="233"/>
    </location>
</feature>
<dbReference type="Pfam" id="PF17776">
    <property type="entry name" value="NLRC4_HD2"/>
    <property type="match status" value="1"/>
</dbReference>
<keyword evidence="2" id="KW-0963">Cytoplasm</keyword>
<keyword evidence="4" id="KW-0547">Nucleotide-binding</keyword>
<evidence type="ECO:0000259" key="8">
    <source>
        <dbReference type="PROSITE" id="PS50837"/>
    </source>
</evidence>
<dbReference type="PROSITE" id="PS50837">
    <property type="entry name" value="NACHT"/>
    <property type="match status" value="1"/>
</dbReference>
<proteinExistence type="predicted"/>
<dbReference type="InterPro" id="IPR041075">
    <property type="entry name" value="NOD1/2_WH"/>
</dbReference>
<dbReference type="Pfam" id="PF17779">
    <property type="entry name" value="WHD_NOD2"/>
    <property type="match status" value="1"/>
</dbReference>
<dbReference type="InterPro" id="IPR027417">
    <property type="entry name" value="P-loop_NTPase"/>
</dbReference>
<dbReference type="GO" id="GO:0045087">
    <property type="term" value="P:innate immune response"/>
    <property type="evidence" value="ECO:0007669"/>
    <property type="project" value="UniProtKB-KW"/>
</dbReference>
<accession>A0A8B9NV09</accession>